<organism evidence="8 9">
    <name type="scientific">Ambrosiozyma monospora</name>
    <name type="common">Yeast</name>
    <name type="synonym">Endomycopsis monosporus</name>
    <dbReference type="NCBI Taxonomy" id="43982"/>
    <lineage>
        <taxon>Eukaryota</taxon>
        <taxon>Fungi</taxon>
        <taxon>Dikarya</taxon>
        <taxon>Ascomycota</taxon>
        <taxon>Saccharomycotina</taxon>
        <taxon>Pichiomycetes</taxon>
        <taxon>Pichiales</taxon>
        <taxon>Pichiaceae</taxon>
        <taxon>Ambrosiozyma</taxon>
    </lineage>
</organism>
<keyword evidence="5 6" id="KW-0687">Ribonucleoprotein</keyword>
<reference evidence="8" key="1">
    <citation type="submission" date="2023-04" db="EMBL/GenBank/DDBJ databases">
        <title>Ambrosiozyma monospora NBRC 1965.</title>
        <authorList>
            <person name="Ichikawa N."/>
            <person name="Sato H."/>
            <person name="Tonouchi N."/>
        </authorList>
    </citation>
    <scope>NUCLEOTIDE SEQUENCE</scope>
    <source>
        <strain evidence="8">NBRC 1965</strain>
    </source>
</reference>
<dbReference type="GO" id="GO:0003729">
    <property type="term" value="F:mRNA binding"/>
    <property type="evidence" value="ECO:0007669"/>
    <property type="project" value="TreeGrafter"/>
</dbReference>
<dbReference type="AlphaFoldDB" id="A0A9W7DG77"/>
<dbReference type="InterPro" id="IPR001163">
    <property type="entry name" value="Sm_dom_euk/arc"/>
</dbReference>
<evidence type="ECO:0000313" key="8">
    <source>
        <dbReference type="EMBL" id="GMG26779.1"/>
    </source>
</evidence>
<evidence type="ECO:0000259" key="7">
    <source>
        <dbReference type="PROSITE" id="PS52002"/>
    </source>
</evidence>
<sequence length="153" mass="17561">MSQPSSGGSNIEDLYLQSYSFTTAAAIIGSVDRKVFVLLRDGKTLFGVLRTFDQFANLVLHDGIERIYLQETKEYAESEKPELYVIRGENVVMVGELDIDKEDEAIKDYKKIDFKKAQTIWNEERKAAKLEHFNESEIFHKKGLALPYLNTTF</sequence>
<dbReference type="InterPro" id="IPR047575">
    <property type="entry name" value="Sm"/>
</dbReference>
<feature type="domain" description="Sm" evidence="7">
    <location>
        <begin position="22"/>
        <end position="100"/>
    </location>
</feature>
<evidence type="ECO:0000313" key="9">
    <source>
        <dbReference type="Proteomes" id="UP001165063"/>
    </source>
</evidence>
<accession>A0A9W7DG77</accession>
<keyword evidence="2 6" id="KW-0963">Cytoplasm</keyword>
<dbReference type="SUPFAM" id="SSF50182">
    <property type="entry name" value="Sm-like ribonucleoproteins"/>
    <property type="match status" value="1"/>
</dbReference>
<dbReference type="GO" id="GO:1990904">
    <property type="term" value="C:ribonucleoprotein complex"/>
    <property type="evidence" value="ECO:0007669"/>
    <property type="project" value="UniProtKB-KW"/>
</dbReference>
<dbReference type="Gene3D" id="2.30.30.100">
    <property type="match status" value="1"/>
</dbReference>
<protein>
    <recommendedName>
        <fullName evidence="6">U6 snRNA-associated Sm-like protein LSm1</fullName>
    </recommendedName>
</protein>
<name>A0A9W7DG77_AMBMO</name>
<dbReference type="InterPro" id="IPR034104">
    <property type="entry name" value="Lsm1"/>
</dbReference>
<dbReference type="CDD" id="cd01728">
    <property type="entry name" value="LSm1"/>
    <property type="match status" value="1"/>
</dbReference>
<keyword evidence="3 6" id="KW-0507">mRNA processing</keyword>
<comment type="caution">
    <text evidence="8">The sequence shown here is derived from an EMBL/GenBank/DDBJ whole genome shotgun (WGS) entry which is preliminary data.</text>
</comment>
<comment type="function">
    <text evidence="6">Component of the cytoplasmic LSM1-LSM7 complex which is involved in mRNA degradation.</text>
</comment>
<evidence type="ECO:0000256" key="1">
    <source>
        <dbReference type="ARBA" id="ARBA00006850"/>
    </source>
</evidence>
<evidence type="ECO:0000256" key="5">
    <source>
        <dbReference type="ARBA" id="ARBA00023274"/>
    </source>
</evidence>
<comment type="subunit">
    <text evidence="6">Component of the heptameric LSM1-LSM7 complex that forms a seven-membered ring structure with a donut shape.</text>
</comment>
<dbReference type="EMBL" id="BSXU01001376">
    <property type="protein sequence ID" value="GMG26779.1"/>
    <property type="molecule type" value="Genomic_DNA"/>
</dbReference>
<gene>
    <name evidence="6" type="primary">LSM1</name>
    <name evidence="8" type="ORF">Amon01_000333900</name>
</gene>
<comment type="similarity">
    <text evidence="1 6">Belongs to the snRNP Sm proteins family.</text>
</comment>
<dbReference type="SMART" id="SM00651">
    <property type="entry name" value="Sm"/>
    <property type="match status" value="1"/>
</dbReference>
<keyword evidence="4 6" id="KW-0694">RNA-binding</keyword>
<dbReference type="PANTHER" id="PTHR15588">
    <property type="entry name" value="LSM1"/>
    <property type="match status" value="1"/>
</dbReference>
<dbReference type="GO" id="GO:0000290">
    <property type="term" value="P:deadenylation-dependent decapping of nuclear-transcribed mRNA"/>
    <property type="evidence" value="ECO:0007669"/>
    <property type="project" value="TreeGrafter"/>
</dbReference>
<evidence type="ECO:0000256" key="3">
    <source>
        <dbReference type="ARBA" id="ARBA00022664"/>
    </source>
</evidence>
<dbReference type="OrthoDB" id="10263346at2759"/>
<comment type="subcellular location">
    <subcellularLocation>
        <location evidence="6">Cytoplasm</location>
    </subcellularLocation>
    <subcellularLocation>
        <location evidence="6">Cytoplasm</location>
        <location evidence="6">P-body</location>
    </subcellularLocation>
</comment>
<proteinExistence type="inferred from homology"/>
<dbReference type="InterPro" id="IPR044642">
    <property type="entry name" value="PTHR15588"/>
</dbReference>
<dbReference type="PROSITE" id="PS52002">
    <property type="entry name" value="SM"/>
    <property type="match status" value="1"/>
</dbReference>
<dbReference type="GO" id="GO:1990726">
    <property type="term" value="C:Lsm1-7-Pat1 complex"/>
    <property type="evidence" value="ECO:0007669"/>
    <property type="project" value="TreeGrafter"/>
</dbReference>
<dbReference type="InterPro" id="IPR010920">
    <property type="entry name" value="LSM_dom_sf"/>
</dbReference>
<evidence type="ECO:0000256" key="6">
    <source>
        <dbReference type="RuleBase" id="RU365047"/>
    </source>
</evidence>
<dbReference type="GO" id="GO:0006397">
    <property type="term" value="P:mRNA processing"/>
    <property type="evidence" value="ECO:0007669"/>
    <property type="project" value="UniProtKB-UniRule"/>
</dbReference>
<evidence type="ECO:0000256" key="2">
    <source>
        <dbReference type="ARBA" id="ARBA00022490"/>
    </source>
</evidence>
<dbReference type="Proteomes" id="UP001165063">
    <property type="component" value="Unassembled WGS sequence"/>
</dbReference>
<dbReference type="PANTHER" id="PTHR15588:SF8">
    <property type="entry name" value="U6 SNRNA-ASSOCIATED SM-LIKE PROTEIN LSM1"/>
    <property type="match status" value="1"/>
</dbReference>
<keyword evidence="9" id="KW-1185">Reference proteome</keyword>
<evidence type="ECO:0000256" key="4">
    <source>
        <dbReference type="ARBA" id="ARBA00022884"/>
    </source>
</evidence>
<dbReference type="Pfam" id="PF01423">
    <property type="entry name" value="LSM"/>
    <property type="match status" value="1"/>
</dbReference>
<dbReference type="GO" id="GO:0000932">
    <property type="term" value="C:P-body"/>
    <property type="evidence" value="ECO:0007669"/>
    <property type="project" value="UniProtKB-SubCell"/>
</dbReference>